<protein>
    <submittedName>
        <fullName evidence="2">Uncharacterized protein</fullName>
    </submittedName>
</protein>
<name>C6LMD7_9FIRM</name>
<dbReference type="AlphaFoldDB" id="C6LMD7"/>
<evidence type="ECO:0000256" key="1">
    <source>
        <dbReference type="SAM" id="MobiDB-lite"/>
    </source>
</evidence>
<reference evidence="2" key="1">
    <citation type="submission" date="2009-07" db="EMBL/GenBank/DDBJ databases">
        <authorList>
            <person name="Weinstock G."/>
            <person name="Sodergren E."/>
            <person name="Clifton S."/>
            <person name="Fulton L."/>
            <person name="Fulton B."/>
            <person name="Courtney L."/>
            <person name="Fronick C."/>
            <person name="Harrison M."/>
            <person name="Strong C."/>
            <person name="Farmer C."/>
            <person name="Delahaunty K."/>
            <person name="Markovic C."/>
            <person name="Hall O."/>
            <person name="Minx P."/>
            <person name="Tomlinson C."/>
            <person name="Mitreva M."/>
            <person name="Nelson J."/>
            <person name="Hou S."/>
            <person name="Wollam A."/>
            <person name="Pepin K.H."/>
            <person name="Johnson M."/>
            <person name="Bhonagiri V."/>
            <person name="Nash W.E."/>
            <person name="Warren W."/>
            <person name="Chinwalla A."/>
            <person name="Mardis E.R."/>
            <person name="Wilson R.K."/>
        </authorList>
    </citation>
    <scope>NUCLEOTIDE SEQUENCE [LARGE SCALE GENOMIC DNA]</scope>
    <source>
        <strain evidence="2">DSM 14469</strain>
    </source>
</reference>
<accession>C6LMD7</accession>
<dbReference type="EMBL" id="ACCL02000042">
    <property type="protein sequence ID" value="EET58198.1"/>
    <property type="molecule type" value="Genomic_DNA"/>
</dbReference>
<evidence type="ECO:0000313" key="2">
    <source>
        <dbReference type="EMBL" id="EET58198.1"/>
    </source>
</evidence>
<gene>
    <name evidence="2" type="ORF">BRYFOR_09837</name>
</gene>
<feature type="region of interest" description="Disordered" evidence="1">
    <location>
        <begin position="1"/>
        <end position="24"/>
    </location>
</feature>
<sequence>MSRGKRKRPASGGLPGRKKQGKTDCTNCYKKVCQNGDKSLAFMFEIKYNDKRQIIGFNLSNIENGGLKNE</sequence>
<proteinExistence type="predicted"/>
<evidence type="ECO:0000313" key="3">
    <source>
        <dbReference type="Proteomes" id="UP000005561"/>
    </source>
</evidence>
<organism evidence="2 3">
    <name type="scientific">Marvinbryantia formatexigens DSM 14469</name>
    <dbReference type="NCBI Taxonomy" id="478749"/>
    <lineage>
        <taxon>Bacteria</taxon>
        <taxon>Bacillati</taxon>
        <taxon>Bacillota</taxon>
        <taxon>Clostridia</taxon>
        <taxon>Lachnospirales</taxon>
        <taxon>Lachnospiraceae</taxon>
        <taxon>Marvinbryantia</taxon>
    </lineage>
</organism>
<keyword evidence="3" id="KW-1185">Reference proteome</keyword>
<comment type="caution">
    <text evidence="2">The sequence shown here is derived from an EMBL/GenBank/DDBJ whole genome shotgun (WGS) entry which is preliminary data.</text>
</comment>
<dbReference type="Proteomes" id="UP000005561">
    <property type="component" value="Unassembled WGS sequence"/>
</dbReference>